<dbReference type="SUPFAM" id="SSF49998">
    <property type="entry name" value="Amine oxidase catalytic domain"/>
    <property type="match status" value="1"/>
</dbReference>
<comment type="cofactor">
    <cofactor evidence="11">
        <name>Cu cation</name>
        <dbReference type="ChEBI" id="CHEBI:23378"/>
    </cofactor>
    <text evidence="11">Contains 1 topaquinone per subunit.</text>
</comment>
<dbReference type="InterPro" id="IPR015798">
    <property type="entry name" value="Cu_amine_oxidase_C"/>
</dbReference>
<protein>
    <recommendedName>
        <fullName evidence="11">Amine oxidase</fullName>
        <ecNumber evidence="11">1.4.3.-</ecNumber>
    </recommendedName>
</protein>
<keyword evidence="8" id="KW-1015">Disulfide bond</keyword>
<dbReference type="InterPro" id="IPR000269">
    <property type="entry name" value="Cu_amine_oxidase"/>
</dbReference>
<dbReference type="SUPFAM" id="SSF54416">
    <property type="entry name" value="Amine oxidase N-terminal region"/>
    <property type="match status" value="2"/>
</dbReference>
<proteinExistence type="inferred from homology"/>
<feature type="compositionally biased region" description="Basic and acidic residues" evidence="12">
    <location>
        <begin position="672"/>
        <end position="691"/>
    </location>
</feature>
<dbReference type="Gene3D" id="3.10.450.40">
    <property type="match status" value="2"/>
</dbReference>
<dbReference type="GO" id="GO:0048038">
    <property type="term" value="F:quinone binding"/>
    <property type="evidence" value="ECO:0007669"/>
    <property type="project" value="InterPro"/>
</dbReference>
<feature type="active site" description="Schiff-base intermediate with substrate; via topaquinone" evidence="9">
    <location>
        <position position="410"/>
    </location>
</feature>
<evidence type="ECO:0000256" key="9">
    <source>
        <dbReference type="PIRSR" id="PIRSR600269-50"/>
    </source>
</evidence>
<dbReference type="Proteomes" id="UP000624404">
    <property type="component" value="Unassembled WGS sequence"/>
</dbReference>
<keyword evidence="7 11" id="KW-0186">Copper</keyword>
<organism evidence="14 15">
    <name type="scientific">Sclerotinia trifoliorum</name>
    <dbReference type="NCBI Taxonomy" id="28548"/>
    <lineage>
        <taxon>Eukaryota</taxon>
        <taxon>Fungi</taxon>
        <taxon>Dikarya</taxon>
        <taxon>Ascomycota</taxon>
        <taxon>Pezizomycotina</taxon>
        <taxon>Leotiomycetes</taxon>
        <taxon>Helotiales</taxon>
        <taxon>Sclerotiniaceae</taxon>
        <taxon>Sclerotinia</taxon>
    </lineage>
</organism>
<feature type="modified residue" description="2',4',5'-topaquinone" evidence="10">
    <location>
        <position position="410"/>
    </location>
</feature>
<sequence>MAAPSTRPHPLTQLSIIEAHRARDIVIGLHSGSLVSFRTIFLEEPPKAELQKFLEIEHNGDLNASTVYPKRVARVMYDVIGGSKIPKYQESLVDVEEGVEISREIVDTKHHARLTLTEFDDLVKAAWASSLFKEAVSELHIPEGFEVVVEPWPYGGTIEDENPRYFQGLCFAQDKRNGNPDSNFYGYPLPLIPIMDAHTREIIRVERLATGGIEDGFKVGTHDMNILKHCKPSEYVPELVENGTRKGLKPINVVQPEGASFVVDQDESLVEWQKWRFRVGFNHREGATIHDVRYDGRSILYRLSMSEMTVPYADARAPFYRKQAFDFGDGGAGDCANNLELGCDCLGVIKYFDGTKTQADGTVSTSPNVICLHEQDAGIGWKHTNWRTGRAVVTRHRELVVQFIITLANYEYVFAYKFDLAGGITVETRATGIVSVVSIDAGKNKSEYGNVVAPGVLAQNHQHIFCVRIDPAVDGPLNTIMVEESHAVADKTRNPYGNFYEVVSKPVEKVSWIDAAPMNNMFIKMINPAKKNKISGKNVGYKFMPAATQVLLAQDESIQAQRARFAQHHVWVTKYRDGELFAGGRYTLQSKREIDGVADAVERGEQLPEEGEDVVVWNCFGLTHNPRVEDWPVMPVEIHELRIKPCDFFEGNPAIDVPGLRNLESRLVVGSGKERGKDGEGEGEKKESCCN</sequence>
<evidence type="ECO:0000313" key="15">
    <source>
        <dbReference type="Proteomes" id="UP000624404"/>
    </source>
</evidence>
<evidence type="ECO:0000259" key="13">
    <source>
        <dbReference type="Pfam" id="PF01179"/>
    </source>
</evidence>
<accession>A0A8H2VP75</accession>
<dbReference type="GO" id="GO:0008131">
    <property type="term" value="F:primary methylamine oxidase activity"/>
    <property type="evidence" value="ECO:0007669"/>
    <property type="project" value="InterPro"/>
</dbReference>
<name>A0A8H2VP75_9HELO</name>
<comment type="similarity">
    <text evidence="2 11">Belongs to the copper/topaquinone oxidase family.</text>
</comment>
<dbReference type="InterPro" id="IPR049948">
    <property type="entry name" value="Cu_Am_ox_TPQ-bd"/>
</dbReference>
<keyword evidence="15" id="KW-1185">Reference proteome</keyword>
<dbReference type="PANTHER" id="PTHR10638">
    <property type="entry name" value="COPPER AMINE OXIDASE"/>
    <property type="match status" value="1"/>
</dbReference>
<gene>
    <name evidence="14" type="ORF">SCLTRI_LOCUS1945</name>
</gene>
<dbReference type="InterPro" id="IPR036460">
    <property type="entry name" value="Cu_amine_oxidase_C_sf"/>
</dbReference>
<comment type="PTM">
    <text evidence="10 11">Topaquinone (TPQ) is generated by copper-dependent autoxidation of a specific tyrosyl residue.</text>
</comment>
<comment type="caution">
    <text evidence="14">The sequence shown here is derived from an EMBL/GenBank/DDBJ whole genome shotgun (WGS) entry which is preliminary data.</text>
</comment>
<dbReference type="EC" id="1.4.3.-" evidence="11"/>
<dbReference type="EMBL" id="CAJHIA010000007">
    <property type="protein sequence ID" value="CAD6442153.1"/>
    <property type="molecule type" value="Genomic_DNA"/>
</dbReference>
<keyword evidence="5 9" id="KW-0801">TPQ</keyword>
<evidence type="ECO:0000256" key="2">
    <source>
        <dbReference type="ARBA" id="ARBA00007983"/>
    </source>
</evidence>
<evidence type="ECO:0000256" key="10">
    <source>
        <dbReference type="PIRSR" id="PIRSR600269-51"/>
    </source>
</evidence>
<dbReference type="FunFam" id="2.70.98.20:FF:000001">
    <property type="entry name" value="Amine oxidase"/>
    <property type="match status" value="1"/>
</dbReference>
<evidence type="ECO:0000256" key="11">
    <source>
        <dbReference type="RuleBase" id="RU000672"/>
    </source>
</evidence>
<dbReference type="GO" id="GO:0005507">
    <property type="term" value="F:copper ion binding"/>
    <property type="evidence" value="ECO:0007669"/>
    <property type="project" value="InterPro"/>
</dbReference>
<evidence type="ECO:0000313" key="14">
    <source>
        <dbReference type="EMBL" id="CAD6442153.1"/>
    </source>
</evidence>
<dbReference type="PANTHER" id="PTHR10638:SF91">
    <property type="entry name" value="AMINE OXIDASE"/>
    <property type="match status" value="1"/>
</dbReference>
<dbReference type="GO" id="GO:0009308">
    <property type="term" value="P:amine metabolic process"/>
    <property type="evidence" value="ECO:0007669"/>
    <property type="project" value="UniProtKB-UniRule"/>
</dbReference>
<evidence type="ECO:0000256" key="8">
    <source>
        <dbReference type="ARBA" id="ARBA00023157"/>
    </source>
</evidence>
<keyword evidence="4 11" id="KW-0479">Metal-binding</keyword>
<evidence type="ECO:0000256" key="1">
    <source>
        <dbReference type="ARBA" id="ARBA00001935"/>
    </source>
</evidence>
<reference evidence="14" key="1">
    <citation type="submission" date="2020-10" db="EMBL/GenBank/DDBJ databases">
        <authorList>
            <person name="Kusch S."/>
        </authorList>
    </citation>
    <scope>NUCLEOTIDE SEQUENCE</scope>
    <source>
        <strain evidence="14">SwB9</strain>
    </source>
</reference>
<evidence type="ECO:0000256" key="3">
    <source>
        <dbReference type="ARBA" id="ARBA00011738"/>
    </source>
</evidence>
<comment type="subunit">
    <text evidence="3">Homodimer.</text>
</comment>
<dbReference type="InterPro" id="IPR016182">
    <property type="entry name" value="Cu_amine_oxidase_N-reg"/>
</dbReference>
<dbReference type="Pfam" id="PF01179">
    <property type="entry name" value="Cu_amine_oxid"/>
    <property type="match status" value="1"/>
</dbReference>
<feature type="domain" description="Copper amine oxidase catalytic" evidence="13">
    <location>
        <begin position="251"/>
        <end position="655"/>
    </location>
</feature>
<dbReference type="AlphaFoldDB" id="A0A8H2VP75"/>
<dbReference type="PROSITE" id="PS01164">
    <property type="entry name" value="COPPER_AMINE_OXID_1"/>
    <property type="match status" value="1"/>
</dbReference>
<feature type="active site" description="Proton acceptor" evidence="9">
    <location>
        <position position="326"/>
    </location>
</feature>
<feature type="region of interest" description="Disordered" evidence="12">
    <location>
        <begin position="671"/>
        <end position="691"/>
    </location>
</feature>
<evidence type="ECO:0000256" key="6">
    <source>
        <dbReference type="ARBA" id="ARBA00023002"/>
    </source>
</evidence>
<evidence type="ECO:0000256" key="5">
    <source>
        <dbReference type="ARBA" id="ARBA00022772"/>
    </source>
</evidence>
<evidence type="ECO:0000256" key="12">
    <source>
        <dbReference type="SAM" id="MobiDB-lite"/>
    </source>
</evidence>
<keyword evidence="6 11" id="KW-0560">Oxidoreductase</keyword>
<comment type="cofactor">
    <cofactor evidence="1">
        <name>Cu cation</name>
        <dbReference type="ChEBI" id="CHEBI:23378"/>
    </cofactor>
</comment>
<evidence type="ECO:0000256" key="7">
    <source>
        <dbReference type="ARBA" id="ARBA00023008"/>
    </source>
</evidence>
<dbReference type="OrthoDB" id="5379943at2759"/>
<dbReference type="Gene3D" id="2.70.98.20">
    <property type="entry name" value="Copper amine oxidase, catalytic domain"/>
    <property type="match status" value="1"/>
</dbReference>
<evidence type="ECO:0000256" key="4">
    <source>
        <dbReference type="ARBA" id="ARBA00022723"/>
    </source>
</evidence>